<name>A0A8D8B0Z3_CULPI</name>
<dbReference type="EMBL" id="HBUE01054107">
    <property type="protein sequence ID" value="CAG6465709.1"/>
    <property type="molecule type" value="Transcribed_RNA"/>
</dbReference>
<accession>A0A8D8B0Z3</accession>
<sequence>MSNTKQNFTVTISNRIHINQFPSRHTSLLRLRLHVAILPKGAPVVKLALGLASPCLSQQLLHLLLDLQLVLLAVPVLREQLLVRHDRVARLAVVLARRHPVQGPIVLLRRLVQRFQDAFGGGCALPGHHATGHFKLLEMFGPFQVGFHDGFRRNANLANETEHAGSVNAVGTLFAQNFRINGSGLHGWRRSLEDGGGGAVSRSDLRRRVRWSGHHGRWSLIERGSRRRNTSVHRSGRRLAVDRSRWHGVDRSCRDFHRGRGR</sequence>
<reference evidence="1" key="1">
    <citation type="submission" date="2021-05" db="EMBL/GenBank/DDBJ databases">
        <authorList>
            <person name="Alioto T."/>
            <person name="Alioto T."/>
            <person name="Gomez Garrido J."/>
        </authorList>
    </citation>
    <scope>NUCLEOTIDE SEQUENCE</scope>
</reference>
<evidence type="ECO:0000313" key="1">
    <source>
        <dbReference type="EMBL" id="CAG6465709.1"/>
    </source>
</evidence>
<organism evidence="1">
    <name type="scientific">Culex pipiens</name>
    <name type="common">House mosquito</name>
    <dbReference type="NCBI Taxonomy" id="7175"/>
    <lineage>
        <taxon>Eukaryota</taxon>
        <taxon>Metazoa</taxon>
        <taxon>Ecdysozoa</taxon>
        <taxon>Arthropoda</taxon>
        <taxon>Hexapoda</taxon>
        <taxon>Insecta</taxon>
        <taxon>Pterygota</taxon>
        <taxon>Neoptera</taxon>
        <taxon>Endopterygota</taxon>
        <taxon>Diptera</taxon>
        <taxon>Nematocera</taxon>
        <taxon>Culicoidea</taxon>
        <taxon>Culicidae</taxon>
        <taxon>Culicinae</taxon>
        <taxon>Culicini</taxon>
        <taxon>Culex</taxon>
        <taxon>Culex</taxon>
    </lineage>
</organism>
<proteinExistence type="predicted"/>
<dbReference type="AlphaFoldDB" id="A0A8D8B0Z3"/>
<protein>
    <submittedName>
        <fullName evidence="1">(northern house mosquito) hypothetical protein</fullName>
    </submittedName>
</protein>